<sequence length="101" mass="11507">MLTVVVINRFNAVLIPQLIRGLEFFSHSKLFAKEFEHSVSKYNVKVKEGNTEIDETVEIDTENEIEKIHIPSNGDTSESAPGEVDVVFDFKLVRNREELGE</sequence>
<dbReference type="Proteomes" id="UP001249851">
    <property type="component" value="Unassembled WGS sequence"/>
</dbReference>
<comment type="caution">
    <text evidence="1">The sequence shown here is derived from an EMBL/GenBank/DDBJ whole genome shotgun (WGS) entry which is preliminary data.</text>
</comment>
<evidence type="ECO:0000313" key="2">
    <source>
        <dbReference type="Proteomes" id="UP001249851"/>
    </source>
</evidence>
<proteinExistence type="predicted"/>
<dbReference type="EMBL" id="JARQWQ010000203">
    <property type="protein sequence ID" value="KAK2547210.1"/>
    <property type="molecule type" value="Genomic_DNA"/>
</dbReference>
<gene>
    <name evidence="1" type="ORF">P5673_032938</name>
</gene>
<evidence type="ECO:0000313" key="1">
    <source>
        <dbReference type="EMBL" id="KAK2547210.1"/>
    </source>
</evidence>
<name>A0AAD9PQW6_ACRCE</name>
<accession>A0AAD9PQW6</accession>
<keyword evidence="2" id="KW-1185">Reference proteome</keyword>
<dbReference type="AlphaFoldDB" id="A0AAD9PQW6"/>
<reference evidence="1" key="2">
    <citation type="journal article" date="2023" name="Science">
        <title>Genomic signatures of disease resistance in endangered staghorn corals.</title>
        <authorList>
            <person name="Vollmer S.V."/>
            <person name="Selwyn J.D."/>
            <person name="Despard B.A."/>
            <person name="Roesel C.L."/>
        </authorList>
    </citation>
    <scope>NUCLEOTIDE SEQUENCE</scope>
    <source>
        <strain evidence="1">K2</strain>
    </source>
</reference>
<organism evidence="1 2">
    <name type="scientific">Acropora cervicornis</name>
    <name type="common">Staghorn coral</name>
    <dbReference type="NCBI Taxonomy" id="6130"/>
    <lineage>
        <taxon>Eukaryota</taxon>
        <taxon>Metazoa</taxon>
        <taxon>Cnidaria</taxon>
        <taxon>Anthozoa</taxon>
        <taxon>Hexacorallia</taxon>
        <taxon>Scleractinia</taxon>
        <taxon>Astrocoeniina</taxon>
        <taxon>Acroporidae</taxon>
        <taxon>Acropora</taxon>
    </lineage>
</organism>
<reference evidence="1" key="1">
    <citation type="journal article" date="2023" name="G3 (Bethesda)">
        <title>Whole genome assembly and annotation of the endangered Caribbean coral Acropora cervicornis.</title>
        <authorList>
            <person name="Selwyn J.D."/>
            <person name="Vollmer S.V."/>
        </authorList>
    </citation>
    <scope>NUCLEOTIDE SEQUENCE</scope>
    <source>
        <strain evidence="1">K2</strain>
    </source>
</reference>
<protein>
    <submittedName>
        <fullName evidence="1">Uncharacterized protein</fullName>
    </submittedName>
</protein>